<dbReference type="SUPFAM" id="SSF51735">
    <property type="entry name" value="NAD(P)-binding Rossmann-fold domains"/>
    <property type="match status" value="1"/>
</dbReference>
<comment type="similarity">
    <text evidence="1">Belongs to the short-chain dehydrogenases/reductases (SDR) family.</text>
</comment>
<dbReference type="RefSeq" id="WP_147102307.1">
    <property type="nucleotide sequence ID" value="NZ_BJVJ01000003.1"/>
</dbReference>
<protein>
    <submittedName>
        <fullName evidence="4">3-hydroxy-2-methylbutyryl-CoA dehydrogenase</fullName>
    </submittedName>
</protein>
<dbReference type="OrthoDB" id="9795647at2"/>
<evidence type="ECO:0000259" key="3">
    <source>
        <dbReference type="SMART" id="SM00822"/>
    </source>
</evidence>
<dbReference type="AlphaFoldDB" id="A0A511DF15"/>
<dbReference type="SMART" id="SM00822">
    <property type="entry name" value="PKS_KR"/>
    <property type="match status" value="1"/>
</dbReference>
<accession>A0A511DF15</accession>
<reference evidence="4 5" key="1">
    <citation type="submission" date="2019-07" db="EMBL/GenBank/DDBJ databases">
        <title>Whole genome shotgun sequence of Pseudonocardia sulfidoxydans NBRC 16205.</title>
        <authorList>
            <person name="Hosoyama A."/>
            <person name="Uohara A."/>
            <person name="Ohji S."/>
            <person name="Ichikawa N."/>
        </authorList>
    </citation>
    <scope>NUCLEOTIDE SEQUENCE [LARGE SCALE GENOMIC DNA]</scope>
    <source>
        <strain evidence="4 5">NBRC 16205</strain>
    </source>
</reference>
<gene>
    <name evidence="4" type="ORF">PSU4_05220</name>
</gene>
<evidence type="ECO:0000256" key="1">
    <source>
        <dbReference type="ARBA" id="ARBA00006484"/>
    </source>
</evidence>
<dbReference type="InterPro" id="IPR057326">
    <property type="entry name" value="KR_dom"/>
</dbReference>
<keyword evidence="2" id="KW-0560">Oxidoreductase</keyword>
<dbReference type="Proteomes" id="UP000321685">
    <property type="component" value="Unassembled WGS sequence"/>
</dbReference>
<dbReference type="InterPro" id="IPR002347">
    <property type="entry name" value="SDR_fam"/>
</dbReference>
<evidence type="ECO:0000256" key="2">
    <source>
        <dbReference type="ARBA" id="ARBA00023002"/>
    </source>
</evidence>
<evidence type="ECO:0000313" key="4">
    <source>
        <dbReference type="EMBL" id="GEL21568.1"/>
    </source>
</evidence>
<evidence type="ECO:0000313" key="5">
    <source>
        <dbReference type="Proteomes" id="UP000321685"/>
    </source>
</evidence>
<sequence length="254" mass="26189">MDIAGISAVVTGGASGLGLATARRLVKAGASVVLLDLESSPGAEAAAELGDRARFVVGDVRTEEGVTPALDAAAELGPLRAVVHCAGRGHAMRILQRDGSPGSLEDYSAIIELNLIGSFNVLRLAAARMAQLDPVDGERGAIVLTASVAAWEGQIGQIPYASSKAGVVGMTIVAARDLATKQIRVATIAPGIFDTPLLGRLPQEVRDSLGKMVPHPSRLGAPDEFGALAVHVLENPMINGETIRLDGGIRMAPR</sequence>
<proteinExistence type="inferred from homology"/>
<dbReference type="PRINTS" id="PR00081">
    <property type="entry name" value="GDHRDH"/>
</dbReference>
<comment type="caution">
    <text evidence="4">The sequence shown here is derived from an EMBL/GenBank/DDBJ whole genome shotgun (WGS) entry which is preliminary data.</text>
</comment>
<dbReference type="Pfam" id="PF00106">
    <property type="entry name" value="adh_short"/>
    <property type="match status" value="1"/>
</dbReference>
<dbReference type="EMBL" id="BJVJ01000003">
    <property type="protein sequence ID" value="GEL21568.1"/>
    <property type="molecule type" value="Genomic_DNA"/>
</dbReference>
<feature type="domain" description="Ketoreductase" evidence="3">
    <location>
        <begin position="8"/>
        <end position="196"/>
    </location>
</feature>
<dbReference type="PROSITE" id="PS00061">
    <property type="entry name" value="ADH_SHORT"/>
    <property type="match status" value="1"/>
</dbReference>
<dbReference type="InterPro" id="IPR020904">
    <property type="entry name" value="Sc_DH/Rdtase_CS"/>
</dbReference>
<name>A0A511DF15_9PSEU</name>
<dbReference type="Gene3D" id="3.40.50.720">
    <property type="entry name" value="NAD(P)-binding Rossmann-like Domain"/>
    <property type="match status" value="1"/>
</dbReference>
<dbReference type="InterPro" id="IPR036291">
    <property type="entry name" value="NAD(P)-bd_dom_sf"/>
</dbReference>
<keyword evidence="5" id="KW-1185">Reference proteome</keyword>
<dbReference type="PANTHER" id="PTHR43658:SF8">
    <property type="entry name" value="17-BETA-HYDROXYSTEROID DEHYDROGENASE 14-RELATED"/>
    <property type="match status" value="1"/>
</dbReference>
<organism evidence="4 5">
    <name type="scientific">Pseudonocardia sulfidoxydans NBRC 16205</name>
    <dbReference type="NCBI Taxonomy" id="1223511"/>
    <lineage>
        <taxon>Bacteria</taxon>
        <taxon>Bacillati</taxon>
        <taxon>Actinomycetota</taxon>
        <taxon>Actinomycetes</taxon>
        <taxon>Pseudonocardiales</taxon>
        <taxon>Pseudonocardiaceae</taxon>
        <taxon>Pseudonocardia</taxon>
    </lineage>
</organism>
<dbReference type="GO" id="GO:0016491">
    <property type="term" value="F:oxidoreductase activity"/>
    <property type="evidence" value="ECO:0007669"/>
    <property type="project" value="UniProtKB-KW"/>
</dbReference>
<dbReference type="PANTHER" id="PTHR43658">
    <property type="entry name" value="SHORT-CHAIN DEHYDROGENASE/REDUCTASE"/>
    <property type="match status" value="1"/>
</dbReference>